<dbReference type="Proteomes" id="UP000786183">
    <property type="component" value="Unassembled WGS sequence"/>
</dbReference>
<comment type="caution">
    <text evidence="11">The sequence shown here is derived from an EMBL/GenBank/DDBJ whole genome shotgun (WGS) entry which is preliminary data.</text>
</comment>
<dbReference type="EMBL" id="JACGBB010000013">
    <property type="protein sequence ID" value="MBZ7987722.1"/>
    <property type="molecule type" value="Genomic_DNA"/>
</dbReference>
<comment type="similarity">
    <text evidence="2 10">Belongs to the FlgH family.</text>
</comment>
<dbReference type="PANTHER" id="PTHR34933:SF1">
    <property type="entry name" value="FLAGELLAR L-RING PROTEIN"/>
    <property type="match status" value="1"/>
</dbReference>
<dbReference type="PRINTS" id="PR01008">
    <property type="entry name" value="FLGLRINGFLGH"/>
</dbReference>
<accession>A0ABS7WSJ1</accession>
<keyword evidence="11" id="KW-0282">Flagellum</keyword>
<organism evidence="11 12">
    <name type="scientific">Campylobacter canadensis</name>
    <dbReference type="NCBI Taxonomy" id="449520"/>
    <lineage>
        <taxon>Bacteria</taxon>
        <taxon>Pseudomonadati</taxon>
        <taxon>Campylobacterota</taxon>
        <taxon>Epsilonproteobacteria</taxon>
        <taxon>Campylobacterales</taxon>
        <taxon>Campylobacteraceae</taxon>
        <taxon>Campylobacter</taxon>
    </lineage>
</organism>
<name>A0ABS7WSJ1_9BACT</name>
<evidence type="ECO:0000256" key="1">
    <source>
        <dbReference type="ARBA" id="ARBA00002591"/>
    </source>
</evidence>
<evidence type="ECO:0000256" key="4">
    <source>
        <dbReference type="ARBA" id="ARBA00016940"/>
    </source>
</evidence>
<evidence type="ECO:0000256" key="2">
    <source>
        <dbReference type="ARBA" id="ARBA00006929"/>
    </source>
</evidence>
<keyword evidence="10" id="KW-0449">Lipoprotein</keyword>
<evidence type="ECO:0000256" key="10">
    <source>
        <dbReference type="HAMAP-Rule" id="MF_00415"/>
    </source>
</evidence>
<keyword evidence="6 10" id="KW-0472">Membrane</keyword>
<proteinExistence type="inferred from homology"/>
<dbReference type="NCBIfam" id="NF001303">
    <property type="entry name" value="PRK00249.1-3"/>
    <property type="match status" value="1"/>
</dbReference>
<dbReference type="InterPro" id="IPR000527">
    <property type="entry name" value="Flag_Lring"/>
</dbReference>
<sequence>MKKSIFTLSLLAFCACSYTEPSIDMKAPVYVEQLEPKAKADISNPGSLFGKGSNPIFGDNKAMNVNDIVTIIIKEDTIQSSKASKSTSKSTNSNLNAGVFGGLLASINKNTDMSFKTQGGSDFSGSGQASRNDNFQTTISARIIKVLENGNYFIEGKKQILINGEKQIVQISGVIRPYDISGQNTIESKYIADAKILYSTQGELDKATKKNWGTKAVEGAWPF</sequence>
<keyword evidence="8 10" id="KW-0998">Cell outer membrane</keyword>
<protein>
    <recommendedName>
        <fullName evidence="4 10">Flagellar L-ring protein</fullName>
    </recommendedName>
    <alternativeName>
        <fullName evidence="9 10">Basal body L-ring protein</fullName>
    </alternativeName>
</protein>
<reference evidence="11 12" key="1">
    <citation type="submission" date="2020-07" db="EMBL/GenBank/DDBJ databases">
        <title>Transfer of Campylobacter canadensis to the novel genus Avispirillum gen. nov., that also includes two novel species recovered from migratory waterfowl: Avispirillum anseris sp. nov. and Avispirillum brantae sp. nov.</title>
        <authorList>
            <person name="Miller W.G."/>
            <person name="Chapman M.H."/>
            <person name="Yee E."/>
            <person name="Inglis G.D."/>
        </authorList>
    </citation>
    <scope>NUCLEOTIDE SEQUENCE [LARGE SCALE GENOMIC DNA]</scope>
    <source>
        <strain evidence="11 12">L283</strain>
    </source>
</reference>
<comment type="subcellular location">
    <subcellularLocation>
        <location evidence="10">Cell outer membrane</location>
        <topology evidence="10">Lipid-anchor</topology>
    </subcellularLocation>
    <subcellularLocation>
        <location evidence="10">Bacterial flagellum basal body</location>
    </subcellularLocation>
</comment>
<gene>
    <name evidence="10 11" type="primary">flgH</name>
    <name evidence="11" type="ORF">AVCANL283_06360</name>
</gene>
<keyword evidence="12" id="KW-1185">Reference proteome</keyword>
<dbReference type="RefSeq" id="WP_172231987.1">
    <property type="nucleotide sequence ID" value="NZ_CP035946.1"/>
</dbReference>
<dbReference type="PROSITE" id="PS51257">
    <property type="entry name" value="PROKAR_LIPOPROTEIN"/>
    <property type="match status" value="1"/>
</dbReference>
<keyword evidence="7 10" id="KW-0975">Bacterial flagellum</keyword>
<keyword evidence="11" id="KW-0969">Cilium</keyword>
<evidence type="ECO:0000256" key="5">
    <source>
        <dbReference type="ARBA" id="ARBA00022729"/>
    </source>
</evidence>
<keyword evidence="11" id="KW-0966">Cell projection</keyword>
<evidence type="ECO:0000256" key="9">
    <source>
        <dbReference type="ARBA" id="ARBA00032876"/>
    </source>
</evidence>
<evidence type="ECO:0000313" key="12">
    <source>
        <dbReference type="Proteomes" id="UP000786183"/>
    </source>
</evidence>
<dbReference type="PANTHER" id="PTHR34933">
    <property type="entry name" value="FLAGELLAR L-RING PROTEIN"/>
    <property type="match status" value="1"/>
</dbReference>
<comment type="subunit">
    <text evidence="3 10">The basal body constitutes a major portion of the flagellar organelle and consists of four rings (L,P,S, and M) mounted on a central rod.</text>
</comment>
<evidence type="ECO:0000313" key="11">
    <source>
        <dbReference type="EMBL" id="MBZ7987722.1"/>
    </source>
</evidence>
<evidence type="ECO:0000256" key="6">
    <source>
        <dbReference type="ARBA" id="ARBA00023136"/>
    </source>
</evidence>
<evidence type="ECO:0000256" key="7">
    <source>
        <dbReference type="ARBA" id="ARBA00023143"/>
    </source>
</evidence>
<evidence type="ECO:0000256" key="3">
    <source>
        <dbReference type="ARBA" id="ARBA00011439"/>
    </source>
</evidence>
<keyword evidence="5 10" id="KW-0732">Signal</keyword>
<comment type="function">
    <text evidence="1 10">Assembles around the rod to form the L-ring and probably protects the motor/basal body from shearing forces during rotation.</text>
</comment>
<dbReference type="HAMAP" id="MF_00415">
    <property type="entry name" value="FlgH"/>
    <property type="match status" value="1"/>
</dbReference>
<dbReference type="Pfam" id="PF02107">
    <property type="entry name" value="FlgH"/>
    <property type="match status" value="1"/>
</dbReference>
<evidence type="ECO:0000256" key="8">
    <source>
        <dbReference type="ARBA" id="ARBA00023237"/>
    </source>
</evidence>